<evidence type="ECO:0000313" key="7">
    <source>
        <dbReference type="Proteomes" id="UP000027195"/>
    </source>
</evidence>
<dbReference type="Pfam" id="PF00083">
    <property type="entry name" value="Sugar_tr"/>
    <property type="match status" value="1"/>
</dbReference>
<evidence type="ECO:0000256" key="2">
    <source>
        <dbReference type="ARBA" id="ARBA00022692"/>
    </source>
</evidence>
<dbReference type="EMBL" id="KL198058">
    <property type="protein sequence ID" value="KDQ11487.1"/>
    <property type="molecule type" value="Genomic_DNA"/>
</dbReference>
<comment type="subcellular location">
    <subcellularLocation>
        <location evidence="1">Membrane</location>
        <topology evidence="1">Multi-pass membrane protein</topology>
    </subcellularLocation>
</comment>
<dbReference type="PANTHER" id="PTHR48022">
    <property type="entry name" value="PLASTIDIC GLUCOSE TRANSPORTER 4"/>
    <property type="match status" value="1"/>
</dbReference>
<dbReference type="Proteomes" id="UP000027195">
    <property type="component" value="Unassembled WGS sequence"/>
</dbReference>
<sequence length="407" mass="46113">MFFGNIILMGGVNSKLQKHAHVPCRSIFNWFRLHLCCWICKNLAGRNCASKDERTVARRFEFILTASGMMVSTGSYTGSKRELAWRLPLYVQMIPASINALFIFFCPESPRWLYTNERNAEARQILAKFHSRNGDINSPVIQLEMEEFEEHISLNGSDKRWWDFRSLFVDASARYRTTVACMAASFGQLSGNGLVTYFLPVLLEQAGIRRIADQHKRLVLNFVNSITGMVAAFTGSASVDRLGRRTLMLCSTGALVVVLAIINGLLNNPYASAPRANAGITFIYIFMVCFSFGWTPMNGIYAPEVYSYQSRDKGLAFTSIVVQSAACINTFGLPVALEKIGWKVYLIFLFWDLFEFVMIYFFAVETKGLTLEELDDVFAHPNPRVYSTSKELSLRKKQREAAQRLTE</sequence>
<dbReference type="GO" id="GO:0016020">
    <property type="term" value="C:membrane"/>
    <property type="evidence" value="ECO:0007669"/>
    <property type="project" value="UniProtKB-SubCell"/>
</dbReference>
<dbReference type="InParanoid" id="A0A067MHW8"/>
<dbReference type="OrthoDB" id="6133115at2759"/>
<keyword evidence="7" id="KW-1185">Reference proteome</keyword>
<dbReference type="PANTHER" id="PTHR48022:SF79">
    <property type="entry name" value="LACTOSE PERMEASE, PUTATIVE (AFU_ORTHOLOGUE AFUA_6G01860)-RELATED"/>
    <property type="match status" value="1"/>
</dbReference>
<feature type="transmembrane region" description="Helical" evidence="5">
    <location>
        <begin position="218"/>
        <end position="239"/>
    </location>
</feature>
<dbReference type="HOGENOM" id="CLU_001265_30_13_1"/>
<dbReference type="AlphaFoldDB" id="A0A067MHW8"/>
<gene>
    <name evidence="6" type="ORF">BOTBODRAFT_177319</name>
</gene>
<keyword evidence="3 5" id="KW-1133">Transmembrane helix</keyword>
<keyword evidence="2 5" id="KW-0812">Transmembrane</keyword>
<evidence type="ECO:0000313" key="6">
    <source>
        <dbReference type="EMBL" id="KDQ11487.1"/>
    </source>
</evidence>
<feature type="transmembrane region" description="Helical" evidence="5">
    <location>
        <begin position="89"/>
        <end position="106"/>
    </location>
</feature>
<dbReference type="InterPro" id="IPR005828">
    <property type="entry name" value="MFS_sugar_transport-like"/>
</dbReference>
<dbReference type="InterPro" id="IPR050360">
    <property type="entry name" value="MFS_Sugar_Transporters"/>
</dbReference>
<dbReference type="GO" id="GO:0005351">
    <property type="term" value="F:carbohydrate:proton symporter activity"/>
    <property type="evidence" value="ECO:0007669"/>
    <property type="project" value="TreeGrafter"/>
</dbReference>
<feature type="transmembrane region" description="Helical" evidence="5">
    <location>
        <begin position="278"/>
        <end position="295"/>
    </location>
</feature>
<dbReference type="SUPFAM" id="SSF103473">
    <property type="entry name" value="MFS general substrate transporter"/>
    <property type="match status" value="1"/>
</dbReference>
<evidence type="ECO:0000256" key="3">
    <source>
        <dbReference type="ARBA" id="ARBA00022989"/>
    </source>
</evidence>
<proteinExistence type="predicted"/>
<dbReference type="InterPro" id="IPR036259">
    <property type="entry name" value="MFS_trans_sf"/>
</dbReference>
<dbReference type="STRING" id="930990.A0A067MHW8"/>
<feature type="transmembrane region" description="Helical" evidence="5">
    <location>
        <begin position="315"/>
        <end position="337"/>
    </location>
</feature>
<dbReference type="Gene3D" id="1.20.1250.20">
    <property type="entry name" value="MFS general substrate transporter like domains"/>
    <property type="match status" value="1"/>
</dbReference>
<organism evidence="6 7">
    <name type="scientific">Botryobasidium botryosum (strain FD-172 SS1)</name>
    <dbReference type="NCBI Taxonomy" id="930990"/>
    <lineage>
        <taxon>Eukaryota</taxon>
        <taxon>Fungi</taxon>
        <taxon>Dikarya</taxon>
        <taxon>Basidiomycota</taxon>
        <taxon>Agaricomycotina</taxon>
        <taxon>Agaricomycetes</taxon>
        <taxon>Cantharellales</taxon>
        <taxon>Botryobasidiaceae</taxon>
        <taxon>Botryobasidium</taxon>
    </lineage>
</organism>
<evidence type="ECO:0000256" key="4">
    <source>
        <dbReference type="ARBA" id="ARBA00023136"/>
    </source>
</evidence>
<protein>
    <recommendedName>
        <fullName evidence="8">Major facilitator superfamily (MFS) profile domain-containing protein</fullName>
    </recommendedName>
</protein>
<evidence type="ECO:0000256" key="5">
    <source>
        <dbReference type="SAM" id="Phobius"/>
    </source>
</evidence>
<keyword evidence="4 5" id="KW-0472">Membrane</keyword>
<evidence type="ECO:0000256" key="1">
    <source>
        <dbReference type="ARBA" id="ARBA00004141"/>
    </source>
</evidence>
<name>A0A067MHW8_BOTB1</name>
<feature type="transmembrane region" description="Helical" evidence="5">
    <location>
        <begin position="245"/>
        <end position="266"/>
    </location>
</feature>
<reference evidence="7" key="1">
    <citation type="journal article" date="2014" name="Proc. Natl. Acad. Sci. U.S.A.">
        <title>Extensive sampling of basidiomycete genomes demonstrates inadequacy of the white-rot/brown-rot paradigm for wood decay fungi.</title>
        <authorList>
            <person name="Riley R."/>
            <person name="Salamov A.A."/>
            <person name="Brown D.W."/>
            <person name="Nagy L.G."/>
            <person name="Floudas D."/>
            <person name="Held B.W."/>
            <person name="Levasseur A."/>
            <person name="Lombard V."/>
            <person name="Morin E."/>
            <person name="Otillar R."/>
            <person name="Lindquist E.A."/>
            <person name="Sun H."/>
            <person name="LaButti K.M."/>
            <person name="Schmutz J."/>
            <person name="Jabbour D."/>
            <person name="Luo H."/>
            <person name="Baker S.E."/>
            <person name="Pisabarro A.G."/>
            <person name="Walton J.D."/>
            <person name="Blanchette R.A."/>
            <person name="Henrissat B."/>
            <person name="Martin F."/>
            <person name="Cullen D."/>
            <person name="Hibbett D.S."/>
            <person name="Grigoriev I.V."/>
        </authorList>
    </citation>
    <scope>NUCLEOTIDE SEQUENCE [LARGE SCALE GENOMIC DNA]</scope>
    <source>
        <strain evidence="7">FD-172 SS1</strain>
    </source>
</reference>
<evidence type="ECO:0008006" key="8">
    <source>
        <dbReference type="Google" id="ProtNLM"/>
    </source>
</evidence>
<feature type="transmembrane region" description="Helical" evidence="5">
    <location>
        <begin position="344"/>
        <end position="363"/>
    </location>
</feature>
<accession>A0A067MHW8</accession>